<feature type="repeat" description="ANK" evidence="1">
    <location>
        <begin position="1013"/>
        <end position="1045"/>
    </location>
</feature>
<dbReference type="InterPro" id="IPR052771">
    <property type="entry name" value="Neurotrophin_sig_adaptor"/>
</dbReference>
<feature type="compositionally biased region" description="Low complexity" evidence="2">
    <location>
        <begin position="482"/>
        <end position="504"/>
    </location>
</feature>
<evidence type="ECO:0000256" key="2">
    <source>
        <dbReference type="SAM" id="MobiDB-lite"/>
    </source>
</evidence>
<feature type="repeat" description="ANK" evidence="1">
    <location>
        <begin position="1112"/>
        <end position="1144"/>
    </location>
</feature>
<keyword evidence="6" id="KW-1185">Reference proteome</keyword>
<evidence type="ECO:0000313" key="5">
    <source>
        <dbReference type="EMBL" id="CAL4201954.1"/>
    </source>
</evidence>
<feature type="repeat" description="ANK" evidence="1">
    <location>
        <begin position="914"/>
        <end position="946"/>
    </location>
</feature>
<proteinExistence type="predicted"/>
<evidence type="ECO:0000256" key="3">
    <source>
        <dbReference type="SAM" id="Phobius"/>
    </source>
</evidence>
<dbReference type="Pfam" id="PF07693">
    <property type="entry name" value="KAP_NTPase"/>
    <property type="match status" value="1"/>
</dbReference>
<dbReference type="Pfam" id="PF00023">
    <property type="entry name" value="Ank"/>
    <property type="match status" value="1"/>
</dbReference>
<dbReference type="EMBL" id="CAXKWB010077939">
    <property type="protein sequence ID" value="CAL4201954.1"/>
    <property type="molecule type" value="Genomic_DNA"/>
</dbReference>
<sequence length="1782" mass="195932">MADEGQERIKKSLESEFSSDLSSIKKSPISTDSLHTKQSSNTSTFHPEISEANTKGVDKKVIVPSSLFSITTEYVSITPIVSTVNSKGKTFDNVTWTGVNPITVAPLPTTSSNNTSSIPPSSTSIHMSNKLKDASTNIYSSSFGSISPLRSDRPYKIGSPPLYRLSFDSPSTPKVLLKSGEFSPSLILTPPTVCQASPRTSTGESSVFIYPEQGTPCDANSSTGHSILSKQGETTTDQKFPKQKIDRPINTLTKYRIKDIRSFKTFLPIYELPSQDVDSILAIYDPPPLSPDAVSPVTPVRSRAYTSPSNFAAFKKGRSNKDIKFDKPTSSKVDGNPQDVPKTLKDSISSTITLSTEKGRSNKNNKFDKPTSSKVDGNLQDVPKTLKDSISSTITLSTEPNDRLKLSKIESLKLCKSEAIIDDTFTSSSSISPITSSTNQVIKRNEPPFSMYLSSIIESENSIIIDTLSQNTHSKNKSVGQSSSTITPTSSFPPSNISSPMSNFDSQPHTTSSSPTFPLDALPPSNLDSLPPTNPPSPTFSLDVLPPTNLDSLPPTNPPSPEFNVDAFTPLNYITSKENEKHQFASTSPISIQSNSSLSMTPPLTPLLIVSTPCNIPEIYLHENTPSPSPSTRHISRSEIRIPASDDNDSTSVDTVIQQVGNDKTKEADHVDTDEEAVTLSIDGDSDIHGKPRHFDTIRGLAYRMTHRQSLQLPTSHPLLNQSRKLSTLSITSLSPGSVGGARRASLTSLLSVTPSLARAARRFSFGLGSDSRCETVPSVSFKSLDSYISTDNLLGLRSYLESERDLQVDDRDENGTTALMLAAQQGKTHFCNELIHHGADVNAQDNDQWTALICSSKEGHYDVVALLLDNSAEISHKDVGGWTSIMWASYKGHADVAKLLLERGADPNTQGPHHMTSLVWAAGRGHTEIAKALIDHKAKVNIGDKFGTTALIWACRKGYYDIAEALLRNGANVDASGMYCWTPLLVATHGNFIDLVNLLIDFKPNLNALDKDGRTALTIACKEGYTDIANTLLSAGVYVNMQDTSGDTNLIHAARSGHQLVVEALLMRHADVDMVGKERKTPLYWTVEKGHNSVAKILVNYNPNLEIATKDGDTALLRAVRSKNAELVQLLVNKKARVSVTDKKGETALHIAMRCRSKKIVEVLLRNPKNSQLLYRPNRAGETPYNMDLSNQKTIMGQIFGARRLNTNEDNENMLGYDLYSSSLADILSEPSLSMPISVGLFAKWGSGKSFLIRKLREEMSSFTKVWVEPLFQFSPLVFILILHLALLSGLLAAVPSFSWQVGLVTGAGVFLAIVLVLTTIWHGSRKYDWPFWFRWSILLEEYIASIKVVLQVIFCSPPGPQWKEWKEGSQAKPLKFIFGEGAKPSSSTAGENSVVQMLGSLFDKIEDEYGLFATRLYRAFRPKPKGLSSPWRYRRLCCMPYIVIFFITLICTLTALTLTGLFGIHPESYLIEETLEREARSSFDDDDDDDDDDNSQETSMETTELLYNFHDLRPYHGALMNPLLITLGILVAVVVIANLHTIARMFGSLIFSHRRHLLRSVAKLDTLKAEGYLRTLKAEVNLMVDMVQCLDAFNWQQTRLVVIVDGLDSCEQEKVLSVLDTVHGLFSESNAPFIILLAIDPHIITKAIELHVHRVFNDSSISGHDYLRNIVHLPFYLQNSGLRKVKQAQMAAERKHSHKSQASWMEMETESLSLAATTSAIGGLNHIPVGSKLSNESGVNQYLTRNNSRRSRRVLKATESVGSSIVSNANPVGGAQDLTK</sequence>
<dbReference type="GO" id="GO:0030165">
    <property type="term" value="F:PDZ domain binding"/>
    <property type="evidence" value="ECO:0007669"/>
    <property type="project" value="TreeGrafter"/>
</dbReference>
<evidence type="ECO:0000259" key="4">
    <source>
        <dbReference type="Pfam" id="PF07693"/>
    </source>
</evidence>
<dbReference type="SMART" id="SM00248">
    <property type="entry name" value="ANK"/>
    <property type="match status" value="11"/>
</dbReference>
<feature type="repeat" description="ANK" evidence="1">
    <location>
        <begin position="815"/>
        <end position="847"/>
    </location>
</feature>
<dbReference type="Proteomes" id="UP001497623">
    <property type="component" value="Unassembled WGS sequence"/>
</dbReference>
<feature type="region of interest" description="Disordered" evidence="2">
    <location>
        <begin position="322"/>
        <end position="380"/>
    </location>
</feature>
<keyword evidence="3" id="KW-0812">Transmembrane</keyword>
<dbReference type="InterPro" id="IPR036770">
    <property type="entry name" value="Ankyrin_rpt-contain_sf"/>
</dbReference>
<feature type="repeat" description="ANK" evidence="1">
    <location>
        <begin position="1046"/>
        <end position="1078"/>
    </location>
</feature>
<feature type="compositionally biased region" description="Basic and acidic residues" evidence="2">
    <location>
        <begin position="357"/>
        <end position="371"/>
    </location>
</feature>
<dbReference type="SUPFAM" id="SSF48403">
    <property type="entry name" value="Ankyrin repeat"/>
    <property type="match status" value="1"/>
</dbReference>
<feature type="compositionally biased region" description="Polar residues" evidence="2">
    <location>
        <begin position="505"/>
        <end position="516"/>
    </location>
</feature>
<accession>A0AAV2SHK7</accession>
<feature type="compositionally biased region" description="Polar residues" evidence="2">
    <location>
        <begin position="31"/>
        <end position="45"/>
    </location>
</feature>
<name>A0AAV2SHK7_MEGNR</name>
<dbReference type="InterPro" id="IPR002110">
    <property type="entry name" value="Ankyrin_rpt"/>
</dbReference>
<feature type="repeat" description="ANK" evidence="1">
    <location>
        <begin position="881"/>
        <end position="913"/>
    </location>
</feature>
<dbReference type="PANTHER" id="PTHR24116:SF0">
    <property type="entry name" value="KINASE D-INTERACTING SUBSTRATE OF 220 KDA"/>
    <property type="match status" value="1"/>
</dbReference>
<feature type="repeat" description="ANK" evidence="1">
    <location>
        <begin position="947"/>
        <end position="979"/>
    </location>
</feature>
<dbReference type="GO" id="GO:0019887">
    <property type="term" value="F:protein kinase regulator activity"/>
    <property type="evidence" value="ECO:0007669"/>
    <property type="project" value="TreeGrafter"/>
</dbReference>
<dbReference type="PROSITE" id="PS50088">
    <property type="entry name" value="ANK_REPEAT"/>
    <property type="match status" value="9"/>
</dbReference>
<gene>
    <name evidence="5" type="ORF">MNOR_LOCUS37656</name>
</gene>
<protein>
    <recommendedName>
        <fullName evidence="4">KAP NTPase domain-containing protein</fullName>
    </recommendedName>
</protein>
<feature type="transmembrane region" description="Helical" evidence="3">
    <location>
        <begin position="1275"/>
        <end position="1295"/>
    </location>
</feature>
<feature type="region of interest" description="Disordered" evidence="2">
    <location>
        <begin position="1"/>
        <end position="51"/>
    </location>
</feature>
<evidence type="ECO:0000313" key="6">
    <source>
        <dbReference type="Proteomes" id="UP001497623"/>
    </source>
</evidence>
<reference evidence="5 6" key="1">
    <citation type="submission" date="2024-05" db="EMBL/GenBank/DDBJ databases">
        <authorList>
            <person name="Wallberg A."/>
        </authorList>
    </citation>
    <scope>NUCLEOTIDE SEQUENCE [LARGE SCALE GENOMIC DNA]</scope>
</reference>
<feature type="domain" description="KAP NTPase" evidence="4">
    <location>
        <begin position="1218"/>
        <end position="1705"/>
    </location>
</feature>
<keyword evidence="3" id="KW-0472">Membrane</keyword>
<feature type="repeat" description="ANK" evidence="1">
    <location>
        <begin position="1079"/>
        <end position="1111"/>
    </location>
</feature>
<feature type="transmembrane region" description="Helical" evidence="3">
    <location>
        <begin position="1301"/>
        <end position="1323"/>
    </location>
</feature>
<feature type="compositionally biased region" description="Basic and acidic residues" evidence="2">
    <location>
        <begin position="1"/>
        <end position="14"/>
    </location>
</feature>
<keyword evidence="1" id="KW-0040">ANK repeat</keyword>
<feature type="region of interest" description="Disordered" evidence="2">
    <location>
        <begin position="1741"/>
        <end position="1762"/>
    </location>
</feature>
<dbReference type="Gene3D" id="1.25.40.20">
    <property type="entry name" value="Ankyrin repeat-containing domain"/>
    <property type="match status" value="2"/>
</dbReference>
<dbReference type="InterPro" id="IPR011646">
    <property type="entry name" value="KAP_P-loop"/>
</dbReference>
<feature type="compositionally biased region" description="Low complexity" evidence="2">
    <location>
        <begin position="15"/>
        <end position="30"/>
    </location>
</feature>
<dbReference type="PROSITE" id="PS50297">
    <property type="entry name" value="ANK_REP_REGION"/>
    <property type="match status" value="5"/>
</dbReference>
<dbReference type="Pfam" id="PF12796">
    <property type="entry name" value="Ank_2"/>
    <property type="match status" value="4"/>
</dbReference>
<feature type="region of interest" description="Disordered" evidence="2">
    <location>
        <begin position="473"/>
        <end position="561"/>
    </location>
</feature>
<feature type="repeat" description="ANK" evidence="1">
    <location>
        <begin position="848"/>
        <end position="880"/>
    </location>
</feature>
<dbReference type="PANTHER" id="PTHR24116">
    <property type="entry name" value="KINASE D-INTERACTING SUBSTRATE OF 220 KDA"/>
    <property type="match status" value="1"/>
</dbReference>
<comment type="caution">
    <text evidence="5">The sequence shown here is derived from an EMBL/GenBank/DDBJ whole genome shotgun (WGS) entry which is preliminary data.</text>
</comment>
<feature type="transmembrane region" description="Helical" evidence="3">
    <location>
        <begin position="1525"/>
        <end position="1548"/>
    </location>
</feature>
<organism evidence="5 6">
    <name type="scientific">Meganyctiphanes norvegica</name>
    <name type="common">Northern krill</name>
    <name type="synonym">Thysanopoda norvegica</name>
    <dbReference type="NCBI Taxonomy" id="48144"/>
    <lineage>
        <taxon>Eukaryota</taxon>
        <taxon>Metazoa</taxon>
        <taxon>Ecdysozoa</taxon>
        <taxon>Arthropoda</taxon>
        <taxon>Crustacea</taxon>
        <taxon>Multicrustacea</taxon>
        <taxon>Malacostraca</taxon>
        <taxon>Eumalacostraca</taxon>
        <taxon>Eucarida</taxon>
        <taxon>Euphausiacea</taxon>
        <taxon>Euphausiidae</taxon>
        <taxon>Meganyctiphanes</taxon>
    </lineage>
</organism>
<evidence type="ECO:0000256" key="1">
    <source>
        <dbReference type="PROSITE-ProRule" id="PRU00023"/>
    </source>
</evidence>
<feature type="compositionally biased region" description="Polar residues" evidence="2">
    <location>
        <begin position="346"/>
        <end position="356"/>
    </location>
</feature>
<feature type="non-terminal residue" evidence="5">
    <location>
        <position position="1782"/>
    </location>
</feature>
<feature type="transmembrane region" description="Helical" evidence="3">
    <location>
        <begin position="1443"/>
        <end position="1466"/>
    </location>
</feature>
<keyword evidence="3" id="KW-1133">Transmembrane helix</keyword>